<dbReference type="InterPro" id="IPR006311">
    <property type="entry name" value="TAT_signal"/>
</dbReference>
<proteinExistence type="predicted"/>
<evidence type="ECO:0000313" key="2">
    <source>
        <dbReference type="Proteomes" id="UP000183894"/>
    </source>
</evidence>
<protein>
    <submittedName>
        <fullName evidence="1">Uncharacterized protein</fullName>
    </submittedName>
</protein>
<dbReference type="PROSITE" id="PS51318">
    <property type="entry name" value="TAT"/>
    <property type="match status" value="1"/>
</dbReference>
<accession>A0A1H7T0E8</accession>
<dbReference type="EMBL" id="FOAD01000008">
    <property type="protein sequence ID" value="SEL78400.1"/>
    <property type="molecule type" value="Genomic_DNA"/>
</dbReference>
<dbReference type="RefSeq" id="WP_139198408.1">
    <property type="nucleotide sequence ID" value="NZ_FOAD01000008.1"/>
</dbReference>
<dbReference type="AlphaFoldDB" id="A0A1H7T0E8"/>
<evidence type="ECO:0000313" key="1">
    <source>
        <dbReference type="EMBL" id="SEL78400.1"/>
    </source>
</evidence>
<gene>
    <name evidence="1" type="ORF">SAMN04488691_10823</name>
</gene>
<reference evidence="1 2" key="1">
    <citation type="submission" date="2016-10" db="EMBL/GenBank/DDBJ databases">
        <authorList>
            <person name="de Groot N.N."/>
        </authorList>
    </citation>
    <scope>NUCLEOTIDE SEQUENCE [LARGE SCALE GENOMIC DNA]</scope>
    <source>
        <strain evidence="1 2">CDM_5</strain>
    </source>
</reference>
<name>A0A1H7T0E8_HALLR</name>
<dbReference type="SUPFAM" id="SSF69322">
    <property type="entry name" value="Tricorn protease domain 2"/>
    <property type="match status" value="1"/>
</dbReference>
<dbReference type="Proteomes" id="UP000183894">
    <property type="component" value="Unassembled WGS sequence"/>
</dbReference>
<organism evidence="1 2">
    <name type="scientific">Haloferax larsenii</name>
    <dbReference type="NCBI Taxonomy" id="302484"/>
    <lineage>
        <taxon>Archaea</taxon>
        <taxon>Methanobacteriati</taxon>
        <taxon>Methanobacteriota</taxon>
        <taxon>Stenosarchaea group</taxon>
        <taxon>Halobacteria</taxon>
        <taxon>Halobacteriales</taxon>
        <taxon>Haloferacaceae</taxon>
        <taxon>Haloferax</taxon>
    </lineage>
</organism>
<sequence>MEKPDINRRDILKSAVGASLVGMSFQGIASASEPETEEITLFSVPANKGNKSAVVTFSEADGARLGVRTGNKVHYVNTGGETPYHPVWNKKGNRLAVSLNGEIHIYNSGGKQKTNKFNPESRKLTDGPFHFLPLFQDGDLIVQGHDQTYVVRDVGSPSVLDSNSPSVQPTEFSIDQITNHPLVEADSLTVTDSREGGSQ</sequence>